<name>A0ACC3B9J5_9EURO</name>
<keyword evidence="1" id="KW-0378">Hydrolase</keyword>
<keyword evidence="2" id="KW-1185">Reference proteome</keyword>
<dbReference type="Proteomes" id="UP001177260">
    <property type="component" value="Unassembled WGS sequence"/>
</dbReference>
<protein>
    <submittedName>
        <fullName evidence="1">ADP-ribose diphosphatase</fullName>
        <ecNumber evidence="1">3.6.1.13</ecNumber>
    </submittedName>
</protein>
<proteinExistence type="predicted"/>
<sequence>MPELKSKLLSRGPLDPKEAEWKTLVKTTYLDPNGVKRTWESAERLTRPASSAVDGVGVMTILHKPTGPELLLQKQYRPPINQIVVEVPAGMVDAGETVEQCAVRELKEETGYVGVAKKTSPIMYNDPGFSNTNFNLVHVDVDMSLPQNQNPQPELEENEFIECFTLPLSSLYDDLKRLEKEGYAIDAGVGSLAEGIQVARRFQLC</sequence>
<reference evidence="1 2" key="1">
    <citation type="journal article" date="2023" name="ACS Omega">
        <title>Identification of the Neoaspergillic Acid Biosynthesis Gene Cluster by Establishing an In Vitro CRISPR-Ribonucleoprotein Genetic System in Aspergillus melleus.</title>
        <authorList>
            <person name="Yuan B."/>
            <person name="Grau M.F."/>
            <person name="Murata R.M."/>
            <person name="Torok T."/>
            <person name="Venkateswaran K."/>
            <person name="Stajich J.E."/>
            <person name="Wang C.C.C."/>
        </authorList>
    </citation>
    <scope>NUCLEOTIDE SEQUENCE [LARGE SCALE GENOMIC DNA]</scope>
    <source>
        <strain evidence="1 2">IMV 1140</strain>
    </source>
</reference>
<accession>A0ACC3B9J5</accession>
<organism evidence="1 2">
    <name type="scientific">Aspergillus melleus</name>
    <dbReference type="NCBI Taxonomy" id="138277"/>
    <lineage>
        <taxon>Eukaryota</taxon>
        <taxon>Fungi</taxon>
        <taxon>Dikarya</taxon>
        <taxon>Ascomycota</taxon>
        <taxon>Pezizomycotina</taxon>
        <taxon>Eurotiomycetes</taxon>
        <taxon>Eurotiomycetidae</taxon>
        <taxon>Eurotiales</taxon>
        <taxon>Aspergillaceae</taxon>
        <taxon>Aspergillus</taxon>
        <taxon>Aspergillus subgen. Circumdati</taxon>
    </lineage>
</organism>
<evidence type="ECO:0000313" key="1">
    <source>
        <dbReference type="EMBL" id="KAK1147011.1"/>
    </source>
</evidence>
<gene>
    <name evidence="1" type="primary">YSA1_1</name>
    <name evidence="1" type="ORF">N8T08_002339</name>
</gene>
<evidence type="ECO:0000313" key="2">
    <source>
        <dbReference type="Proteomes" id="UP001177260"/>
    </source>
</evidence>
<dbReference type="EMBL" id="JAOPJF010000014">
    <property type="protein sequence ID" value="KAK1147011.1"/>
    <property type="molecule type" value="Genomic_DNA"/>
</dbReference>
<dbReference type="EC" id="3.6.1.13" evidence="1"/>
<comment type="caution">
    <text evidence="1">The sequence shown here is derived from an EMBL/GenBank/DDBJ whole genome shotgun (WGS) entry which is preliminary data.</text>
</comment>